<sequence>MNGRRTTGSADILPTGVRVVWDRTGKETAGRGLPASLYRTVTDGFAGARARKADLAKMVRCRTEAAV</sequence>
<dbReference type="EMBL" id="CP019630">
    <property type="protein sequence ID" value="AQQ02635.1"/>
    <property type="molecule type" value="Genomic_DNA"/>
</dbReference>
<evidence type="ECO:0000313" key="1">
    <source>
        <dbReference type="EMBL" id="AQQ02635.1"/>
    </source>
</evidence>
<organism evidence="1 2">
    <name type="scientific">Roseibium algicola</name>
    <dbReference type="NCBI Taxonomy" id="2857014"/>
    <lineage>
        <taxon>Bacteria</taxon>
        <taxon>Pseudomonadati</taxon>
        <taxon>Pseudomonadota</taxon>
        <taxon>Alphaproteobacteria</taxon>
        <taxon>Hyphomicrobiales</taxon>
        <taxon>Stappiaceae</taxon>
        <taxon>Roseibium</taxon>
    </lineage>
</organism>
<reference evidence="1 2" key="1">
    <citation type="submission" date="2017-02" db="EMBL/GenBank/DDBJ databases">
        <authorList>
            <person name="Jeong S."/>
        </authorList>
    </citation>
    <scope>NUCLEOTIDE SEQUENCE [LARGE SCALE GENOMIC DNA]</scope>
    <source>
        <strain evidence="1 2">RMAR6-6</strain>
    </source>
</reference>
<name>A0ABM6HX75_9HYPH</name>
<keyword evidence="2" id="KW-1185">Reference proteome</keyword>
<evidence type="ECO:0000313" key="2">
    <source>
        <dbReference type="Proteomes" id="UP000188174"/>
    </source>
</evidence>
<dbReference type="Proteomes" id="UP000188174">
    <property type="component" value="Chromosome"/>
</dbReference>
<dbReference type="RefSeq" id="WP_077290345.1">
    <property type="nucleotide sequence ID" value="NZ_CP019630.1"/>
</dbReference>
<proteinExistence type="predicted"/>
<gene>
    <name evidence="1" type="ORF">B0E33_02660</name>
</gene>
<protein>
    <submittedName>
        <fullName evidence="1">Uncharacterized protein</fullName>
    </submittedName>
</protein>
<accession>A0ABM6HX75</accession>